<comment type="similarity">
    <text evidence="2 7">Belongs to the iron/manganese superoxide dismutase family.</text>
</comment>
<dbReference type="Proteomes" id="UP000078348">
    <property type="component" value="Unassembled WGS sequence"/>
</dbReference>
<proteinExistence type="inferred from homology"/>
<feature type="binding site" evidence="6">
    <location>
        <position position="177"/>
    </location>
    <ligand>
        <name>Mn(2+)</name>
        <dbReference type="ChEBI" id="CHEBI:29035"/>
    </ligand>
</feature>
<dbReference type="SUPFAM" id="SSF54719">
    <property type="entry name" value="Fe,Mn superoxide dismutase (SOD), C-terminal domain"/>
    <property type="match status" value="1"/>
</dbReference>
<dbReference type="InterPro" id="IPR001189">
    <property type="entry name" value="Mn/Fe_SOD"/>
</dbReference>
<feature type="binding site" evidence="6">
    <location>
        <position position="48"/>
    </location>
    <ligand>
        <name>Mn(2+)</name>
        <dbReference type="ChEBI" id="CHEBI:29035"/>
    </ligand>
</feature>
<dbReference type="InterPro" id="IPR019832">
    <property type="entry name" value="Mn/Fe_SOD_C"/>
</dbReference>
<evidence type="ECO:0000259" key="8">
    <source>
        <dbReference type="Pfam" id="PF00081"/>
    </source>
</evidence>
<evidence type="ECO:0000259" key="9">
    <source>
        <dbReference type="Pfam" id="PF02777"/>
    </source>
</evidence>
<dbReference type="STRING" id="478820.A0A196S5S2"/>
<dbReference type="PANTHER" id="PTHR43595">
    <property type="entry name" value="37S RIBOSOMAL PROTEIN S26, MITOCHONDRIAL"/>
    <property type="match status" value="1"/>
</dbReference>
<evidence type="ECO:0000256" key="1">
    <source>
        <dbReference type="ARBA" id="ARBA00001962"/>
    </source>
</evidence>
<comment type="function">
    <text evidence="7">Destroys radicals which are normally produced within the cells and which are toxic to biological systems.</text>
</comment>
<dbReference type="InterPro" id="IPR019833">
    <property type="entry name" value="Mn/Fe_SOD_BS"/>
</dbReference>
<dbReference type="GO" id="GO:0004784">
    <property type="term" value="F:superoxide dismutase activity"/>
    <property type="evidence" value="ECO:0007669"/>
    <property type="project" value="UniProtKB-EC"/>
</dbReference>
<keyword evidence="3 6" id="KW-0479">Metal-binding</keyword>
<dbReference type="EMBL" id="LXWW01000544">
    <property type="protein sequence ID" value="OAO12418.1"/>
    <property type="molecule type" value="Genomic_DNA"/>
</dbReference>
<dbReference type="PANTHER" id="PTHR43595:SF2">
    <property type="entry name" value="SMALL RIBOSOMAL SUBUNIT PROTEIN MS42"/>
    <property type="match status" value="1"/>
</dbReference>
<evidence type="ECO:0000313" key="11">
    <source>
        <dbReference type="Proteomes" id="UP000078348"/>
    </source>
</evidence>
<protein>
    <recommendedName>
        <fullName evidence="7">Superoxide dismutase</fullName>
        <ecNumber evidence="7">1.15.1.1</ecNumber>
    </recommendedName>
</protein>
<keyword evidence="11" id="KW-1185">Reference proteome</keyword>
<feature type="domain" description="Manganese/iron superoxide dismutase C-terminal" evidence="9">
    <location>
        <begin position="108"/>
        <end position="208"/>
    </location>
</feature>
<dbReference type="FunFam" id="3.55.40.20:FF:000004">
    <property type="entry name" value="Superoxide dismutase [Fe]"/>
    <property type="match status" value="1"/>
</dbReference>
<dbReference type="GO" id="GO:0046872">
    <property type="term" value="F:metal ion binding"/>
    <property type="evidence" value="ECO:0007669"/>
    <property type="project" value="UniProtKB-KW"/>
</dbReference>
<dbReference type="PRINTS" id="PR01703">
    <property type="entry name" value="MNSODISMTASE"/>
</dbReference>
<dbReference type="InterPro" id="IPR019831">
    <property type="entry name" value="Mn/Fe_SOD_N"/>
</dbReference>
<accession>A0A196S5S2</accession>
<evidence type="ECO:0000256" key="7">
    <source>
        <dbReference type="RuleBase" id="RU000414"/>
    </source>
</evidence>
<gene>
    <name evidence="10" type="ORF">AV274_5885</name>
</gene>
<dbReference type="Pfam" id="PF00081">
    <property type="entry name" value="Sod_Fe_N"/>
    <property type="match status" value="1"/>
</dbReference>
<sequence>MISNLFTKAIRPASFVRCFASAAYVLPPLPYSRNALAPAISEETMKCHYDGHHQTYVNNLNNMTKDTERKPLEHYITNEKGPLHNQAAQIWNHSFFWNCMAPKGKSVPEGDFLNAVKRDFGSMEKLEAAFTNTAVAHFGSGWAWLVHDPKSNTLKVMSTANEANPMQQGLRPLLVCDVWEHAYYLDYQFRRPQFIKNWFGVVNWQYVSDVYSSNKIPTL</sequence>
<dbReference type="EC" id="1.15.1.1" evidence="7"/>
<dbReference type="GO" id="GO:0005737">
    <property type="term" value="C:cytoplasm"/>
    <property type="evidence" value="ECO:0007669"/>
    <property type="project" value="TreeGrafter"/>
</dbReference>
<reference evidence="10 11" key="1">
    <citation type="submission" date="2016-05" db="EMBL/GenBank/DDBJ databases">
        <title>Nuclear genome of Blastocystis sp. subtype 1 NandII.</title>
        <authorList>
            <person name="Gentekaki E."/>
            <person name="Curtis B."/>
            <person name="Stairs C."/>
            <person name="Eme L."/>
            <person name="Herman E."/>
            <person name="Klimes V."/>
            <person name="Arias M.C."/>
            <person name="Elias M."/>
            <person name="Hilliou F."/>
            <person name="Klute M."/>
            <person name="Malik S.-B."/>
            <person name="Pightling A."/>
            <person name="Rachubinski R."/>
            <person name="Salas D."/>
            <person name="Schlacht A."/>
            <person name="Suga H."/>
            <person name="Archibald J."/>
            <person name="Ball S.G."/>
            <person name="Clark G."/>
            <person name="Dacks J."/>
            <person name="Van Der Giezen M."/>
            <person name="Tsaousis A."/>
            <person name="Roger A."/>
        </authorList>
    </citation>
    <scope>NUCLEOTIDE SEQUENCE [LARGE SCALE GENOMIC DNA]</scope>
    <source>
        <strain evidence="11">ATCC 50177 / NandII</strain>
    </source>
</reference>
<name>A0A196S5S2_BLAHN</name>
<evidence type="ECO:0000256" key="6">
    <source>
        <dbReference type="PIRSR" id="PIRSR000349-1"/>
    </source>
</evidence>
<evidence type="ECO:0000313" key="10">
    <source>
        <dbReference type="EMBL" id="OAO12418.1"/>
    </source>
</evidence>
<evidence type="ECO:0000256" key="3">
    <source>
        <dbReference type="ARBA" id="ARBA00022723"/>
    </source>
</evidence>
<evidence type="ECO:0000256" key="2">
    <source>
        <dbReference type="ARBA" id="ARBA00008714"/>
    </source>
</evidence>
<comment type="cofactor">
    <cofactor evidence="1">
        <name>Fe cation</name>
        <dbReference type="ChEBI" id="CHEBI:24875"/>
    </cofactor>
</comment>
<feature type="binding site" evidence="6">
    <location>
        <position position="181"/>
    </location>
    <ligand>
        <name>Mn(2+)</name>
        <dbReference type="ChEBI" id="CHEBI:29035"/>
    </ligand>
</feature>
<feature type="binding site" evidence="6">
    <location>
        <position position="93"/>
    </location>
    <ligand>
        <name>Mn(2+)</name>
        <dbReference type="ChEBI" id="CHEBI:29035"/>
    </ligand>
</feature>
<dbReference type="PROSITE" id="PS00088">
    <property type="entry name" value="SOD_MN"/>
    <property type="match status" value="1"/>
</dbReference>
<evidence type="ECO:0000256" key="4">
    <source>
        <dbReference type="ARBA" id="ARBA00023002"/>
    </source>
</evidence>
<comment type="caution">
    <text evidence="10">The sequence shown here is derived from an EMBL/GenBank/DDBJ whole genome shotgun (WGS) entry which is preliminary data.</text>
</comment>
<dbReference type="PIRSF" id="PIRSF000349">
    <property type="entry name" value="SODismutase"/>
    <property type="match status" value="1"/>
</dbReference>
<organism evidence="10 11">
    <name type="scientific">Blastocystis sp. subtype 1 (strain ATCC 50177 / NandII)</name>
    <dbReference type="NCBI Taxonomy" id="478820"/>
    <lineage>
        <taxon>Eukaryota</taxon>
        <taxon>Sar</taxon>
        <taxon>Stramenopiles</taxon>
        <taxon>Bigyra</taxon>
        <taxon>Opalozoa</taxon>
        <taxon>Opalinata</taxon>
        <taxon>Blastocystidae</taxon>
        <taxon>Blastocystis</taxon>
    </lineage>
</organism>
<dbReference type="Pfam" id="PF02777">
    <property type="entry name" value="Sod_Fe_C"/>
    <property type="match status" value="1"/>
</dbReference>
<dbReference type="Gene3D" id="3.55.40.20">
    <property type="entry name" value="Iron/manganese superoxide dismutase, C-terminal domain"/>
    <property type="match status" value="1"/>
</dbReference>
<feature type="domain" description="Manganese/iron superoxide dismutase N-terminal" evidence="8">
    <location>
        <begin position="24"/>
        <end position="101"/>
    </location>
</feature>
<dbReference type="AlphaFoldDB" id="A0A196S5S2"/>
<dbReference type="Gene3D" id="1.10.287.990">
    <property type="entry name" value="Fe,Mn superoxide dismutase (SOD) domain"/>
    <property type="match status" value="1"/>
</dbReference>
<dbReference type="InterPro" id="IPR036324">
    <property type="entry name" value="Mn/Fe_SOD_N_sf"/>
</dbReference>
<dbReference type="OrthoDB" id="239262at2759"/>
<dbReference type="SUPFAM" id="SSF46609">
    <property type="entry name" value="Fe,Mn superoxide dismutase (SOD), N-terminal domain"/>
    <property type="match status" value="1"/>
</dbReference>
<keyword evidence="4 7" id="KW-0560">Oxidoreductase</keyword>
<comment type="catalytic activity">
    <reaction evidence="7">
        <text>2 superoxide + 2 H(+) = H2O2 + O2</text>
        <dbReference type="Rhea" id="RHEA:20696"/>
        <dbReference type="ChEBI" id="CHEBI:15378"/>
        <dbReference type="ChEBI" id="CHEBI:15379"/>
        <dbReference type="ChEBI" id="CHEBI:16240"/>
        <dbReference type="ChEBI" id="CHEBI:18421"/>
        <dbReference type="EC" id="1.15.1.1"/>
    </reaction>
</comment>
<keyword evidence="5" id="KW-0408">Iron</keyword>
<evidence type="ECO:0000256" key="5">
    <source>
        <dbReference type="ARBA" id="ARBA00023004"/>
    </source>
</evidence>
<dbReference type="InterPro" id="IPR036314">
    <property type="entry name" value="SOD_C_sf"/>
</dbReference>